<comment type="caution">
    <text evidence="1">The sequence shown here is derived from an EMBL/GenBank/DDBJ whole genome shotgun (WGS) entry which is preliminary data.</text>
</comment>
<reference evidence="1 2" key="1">
    <citation type="submission" date="2007-03" db="EMBL/GenBank/DDBJ databases">
        <authorList>
            <person name="Fulton L."/>
            <person name="Clifton S."/>
            <person name="Fulton B."/>
            <person name="Xu J."/>
            <person name="Minx P."/>
            <person name="Pepin K.H."/>
            <person name="Johnson M."/>
            <person name="Thiruvilangam P."/>
            <person name="Bhonagiri V."/>
            <person name="Nash W.E."/>
            <person name="Mardis E.R."/>
            <person name="Wilson R.K."/>
        </authorList>
    </citation>
    <scope>NUCLEOTIDE SEQUENCE [LARGE SCALE GENOMIC DNA]</scope>
    <source>
        <strain evidence="1 2">ATCC 29174</strain>
    </source>
</reference>
<reference evidence="1 2" key="2">
    <citation type="submission" date="2007-04" db="EMBL/GenBank/DDBJ databases">
        <title>Draft genome sequence of Ruminococcus obeum (ATCC 29174).</title>
        <authorList>
            <person name="Sudarsanam P."/>
            <person name="Ley R."/>
            <person name="Guruge J."/>
            <person name="Turnbaugh P.J."/>
            <person name="Mahowald M."/>
            <person name="Liep D."/>
            <person name="Gordon J."/>
        </authorList>
    </citation>
    <scope>NUCLEOTIDE SEQUENCE [LARGE SCALE GENOMIC DNA]</scope>
    <source>
        <strain evidence="1 2">ATCC 29174</strain>
    </source>
</reference>
<gene>
    <name evidence="1" type="ORF">RUMOBE_03512</name>
</gene>
<accession>A5ZWW8</accession>
<dbReference type="AlphaFoldDB" id="A5ZWW8"/>
<sequence length="30" mass="3592">MVTKKFKFLYKIRKSPSPEVIAPQIMNSFY</sequence>
<protein>
    <submittedName>
        <fullName evidence="1">Uncharacterized protein</fullName>
    </submittedName>
</protein>
<dbReference type="HOGENOM" id="CLU_3402330_0_0_9"/>
<evidence type="ECO:0000313" key="2">
    <source>
        <dbReference type="Proteomes" id="UP000006002"/>
    </source>
</evidence>
<name>A5ZWW8_9FIRM</name>
<organism evidence="1 2">
    <name type="scientific">Blautia obeum ATCC 29174</name>
    <dbReference type="NCBI Taxonomy" id="411459"/>
    <lineage>
        <taxon>Bacteria</taxon>
        <taxon>Bacillati</taxon>
        <taxon>Bacillota</taxon>
        <taxon>Clostridia</taxon>
        <taxon>Lachnospirales</taxon>
        <taxon>Lachnospiraceae</taxon>
        <taxon>Blautia</taxon>
    </lineage>
</organism>
<evidence type="ECO:0000313" key="1">
    <source>
        <dbReference type="EMBL" id="EDM85849.1"/>
    </source>
</evidence>
<proteinExistence type="predicted"/>
<dbReference type="EMBL" id="AAVO02000022">
    <property type="protein sequence ID" value="EDM85849.1"/>
    <property type="molecule type" value="Genomic_DNA"/>
</dbReference>
<dbReference type="Proteomes" id="UP000006002">
    <property type="component" value="Unassembled WGS sequence"/>
</dbReference>